<evidence type="ECO:0000256" key="3">
    <source>
        <dbReference type="ARBA" id="ARBA00022980"/>
    </source>
</evidence>
<reference evidence="9 10" key="1">
    <citation type="journal article" date="2019" name="Science">
        <title>Social genes are selection hotspots in kin groups of a soil microbe.</title>
        <authorList>
            <person name="Wielgoss S."/>
            <person name="Wolfensberger R."/>
            <person name="Sun L."/>
            <person name="Fiegna F."/>
            <person name="Velicer G.J."/>
        </authorList>
    </citation>
    <scope>NUCLEOTIDE SEQUENCE [LARGE SCALE GENOMIC DNA]</scope>
    <source>
        <strain evidence="9 10">MC3.5.9c15</strain>
    </source>
</reference>
<dbReference type="EMBL" id="CP017174">
    <property type="protein sequence ID" value="QDE71370.1"/>
    <property type="molecule type" value="Genomic_DNA"/>
</dbReference>
<dbReference type="Proteomes" id="UP000320179">
    <property type="component" value="Chromosome"/>
</dbReference>
<dbReference type="InterPro" id="IPR018271">
    <property type="entry name" value="Ribosomal_uS14_CS"/>
</dbReference>
<evidence type="ECO:0000256" key="1">
    <source>
        <dbReference type="ARBA" id="ARBA00003686"/>
    </source>
</evidence>
<protein>
    <recommendedName>
        <fullName evidence="5">Small ribosomal subunit protein uS14</fullName>
    </recommendedName>
    <alternativeName>
        <fullName evidence="6">30S ribosomal protein S14</fullName>
    </alternativeName>
</protein>
<evidence type="ECO:0000256" key="2">
    <source>
        <dbReference type="ARBA" id="ARBA00009083"/>
    </source>
</evidence>
<proteinExistence type="inferred from homology"/>
<name>A0AAE6G603_MYXXA</name>
<dbReference type="GO" id="GO:0006412">
    <property type="term" value="P:translation"/>
    <property type="evidence" value="ECO:0007669"/>
    <property type="project" value="InterPro"/>
</dbReference>
<dbReference type="NCBIfam" id="NF006477">
    <property type="entry name" value="PRK08881.1"/>
    <property type="match status" value="1"/>
</dbReference>
<dbReference type="PANTHER" id="PTHR19836:SF19">
    <property type="entry name" value="SMALL RIBOSOMAL SUBUNIT PROTEIN US14M"/>
    <property type="match status" value="1"/>
</dbReference>
<dbReference type="GO" id="GO:0005737">
    <property type="term" value="C:cytoplasm"/>
    <property type="evidence" value="ECO:0007669"/>
    <property type="project" value="UniProtKB-ARBA"/>
</dbReference>
<dbReference type="SUPFAM" id="SSF57716">
    <property type="entry name" value="Glucocorticoid receptor-like (DNA-binding domain)"/>
    <property type="match status" value="1"/>
</dbReference>
<dbReference type="AlphaFoldDB" id="A0AAE6G603"/>
<dbReference type="PROSITE" id="PS00527">
    <property type="entry name" value="RIBOSOMAL_S14"/>
    <property type="match status" value="1"/>
</dbReference>
<feature type="region of interest" description="Disordered" evidence="8">
    <location>
        <begin position="46"/>
        <end position="68"/>
    </location>
</feature>
<comment type="subunit">
    <text evidence="7">Part of the 30S ribosomal subunit. Contacts proteins S3 and S10.</text>
</comment>
<evidence type="ECO:0000256" key="5">
    <source>
        <dbReference type="ARBA" id="ARBA00035167"/>
    </source>
</evidence>
<dbReference type="InterPro" id="IPR001209">
    <property type="entry name" value="Ribosomal_uS14"/>
</dbReference>
<keyword evidence="3 9" id="KW-0689">Ribosomal protein</keyword>
<dbReference type="GO" id="GO:0015935">
    <property type="term" value="C:small ribosomal subunit"/>
    <property type="evidence" value="ECO:0007669"/>
    <property type="project" value="TreeGrafter"/>
</dbReference>
<evidence type="ECO:0000256" key="4">
    <source>
        <dbReference type="ARBA" id="ARBA00023274"/>
    </source>
</evidence>
<sequence>MQPALRPLAPPTHAFVWTPEELADIYRAALKARIRDLTLSHEEKRAAQDAVASLPRDSNPNRVTNRCALTGRPRSNLRRFGLSRIAFREKVLQGVIPGVIKSSW</sequence>
<evidence type="ECO:0000256" key="7">
    <source>
        <dbReference type="ARBA" id="ARBA00047110"/>
    </source>
</evidence>
<evidence type="ECO:0000256" key="6">
    <source>
        <dbReference type="ARBA" id="ARBA00035312"/>
    </source>
</evidence>
<comment type="similarity">
    <text evidence="2">Belongs to the universal ribosomal protein uS14 family.</text>
</comment>
<dbReference type="PANTHER" id="PTHR19836">
    <property type="entry name" value="30S RIBOSOMAL PROTEIN S14"/>
    <property type="match status" value="1"/>
</dbReference>
<evidence type="ECO:0000256" key="8">
    <source>
        <dbReference type="SAM" id="MobiDB-lite"/>
    </source>
</evidence>
<dbReference type="Gene3D" id="1.10.287.1480">
    <property type="match status" value="1"/>
</dbReference>
<dbReference type="FunFam" id="1.10.287.1480:FF:000001">
    <property type="entry name" value="30S ribosomal protein S14"/>
    <property type="match status" value="1"/>
</dbReference>
<comment type="function">
    <text evidence="1">Binds 16S rRNA, required for the assembly of 30S particles and may also be responsible for determining the conformation of the 16S rRNA at the A site.</text>
</comment>
<dbReference type="Pfam" id="PF00253">
    <property type="entry name" value="Ribosomal_S14"/>
    <property type="match status" value="1"/>
</dbReference>
<evidence type="ECO:0000313" key="10">
    <source>
        <dbReference type="Proteomes" id="UP000320179"/>
    </source>
</evidence>
<evidence type="ECO:0000313" key="9">
    <source>
        <dbReference type="EMBL" id="QDE71370.1"/>
    </source>
</evidence>
<dbReference type="GO" id="GO:0003735">
    <property type="term" value="F:structural constituent of ribosome"/>
    <property type="evidence" value="ECO:0007669"/>
    <property type="project" value="InterPro"/>
</dbReference>
<keyword evidence="4" id="KW-0687">Ribonucleoprotein</keyword>
<accession>A0AAE6G603</accession>
<gene>
    <name evidence="9" type="ORF">BHS09_32755</name>
</gene>
<dbReference type="RefSeq" id="WP_140800076.1">
    <property type="nucleotide sequence ID" value="NZ_CP017173.1"/>
</dbReference>
<organism evidence="9 10">
    <name type="scientific">Myxococcus xanthus</name>
    <dbReference type="NCBI Taxonomy" id="34"/>
    <lineage>
        <taxon>Bacteria</taxon>
        <taxon>Pseudomonadati</taxon>
        <taxon>Myxococcota</taxon>
        <taxon>Myxococcia</taxon>
        <taxon>Myxococcales</taxon>
        <taxon>Cystobacterineae</taxon>
        <taxon>Myxococcaceae</taxon>
        <taxon>Myxococcus</taxon>
    </lineage>
</organism>